<sequence length="188" mass="21860">MIATHIKRHNAPKGLFSGNMHDAEISLQNEKIYQMIFLKRNLNKFIEKGELNQSIIAQHFGTSQSQVSQFLNGKIDSYTMETLTVFAFMVDSKLGLISSRQDAKQKMLNNKLALMKEISVKIKEKLKQDKINQSELGRKYFNTNQSVVSEFVNEENFKVHVSNYSYDRLRKYAYVCGITEKELDEYEK</sequence>
<evidence type="ECO:0000313" key="2">
    <source>
        <dbReference type="Proteomes" id="UP000075349"/>
    </source>
</evidence>
<organism evidence="1 2">
    <name type="scientific">Vibrio cidicii</name>
    <dbReference type="NCBI Taxonomy" id="1763883"/>
    <lineage>
        <taxon>Bacteria</taxon>
        <taxon>Pseudomonadati</taxon>
        <taxon>Pseudomonadota</taxon>
        <taxon>Gammaproteobacteria</taxon>
        <taxon>Vibrionales</taxon>
        <taxon>Vibrionaceae</taxon>
        <taxon>Vibrio</taxon>
    </lineage>
</organism>
<protein>
    <submittedName>
        <fullName evidence="1">Uncharacterized protein</fullName>
    </submittedName>
</protein>
<comment type="caution">
    <text evidence="1">The sequence shown here is derived from an EMBL/GenBank/DDBJ whole genome shotgun (WGS) entry which is preliminary data.</text>
</comment>
<dbReference type="Gene3D" id="1.10.260.40">
    <property type="entry name" value="lambda repressor-like DNA-binding domains"/>
    <property type="match status" value="2"/>
</dbReference>
<name>A0A151JGY4_9VIBR</name>
<dbReference type="InterPro" id="IPR010982">
    <property type="entry name" value="Lambda_DNA-bd_dom_sf"/>
</dbReference>
<dbReference type="SUPFAM" id="SSF47413">
    <property type="entry name" value="lambda repressor-like DNA-binding domains"/>
    <property type="match status" value="2"/>
</dbReference>
<dbReference type="EMBL" id="LOMK01000001">
    <property type="protein sequence ID" value="KYN24887.1"/>
    <property type="molecule type" value="Genomic_DNA"/>
</dbReference>
<evidence type="ECO:0000313" key="1">
    <source>
        <dbReference type="EMBL" id="KYN24887.1"/>
    </source>
</evidence>
<dbReference type="CDD" id="cd00093">
    <property type="entry name" value="HTH_XRE"/>
    <property type="match status" value="1"/>
</dbReference>
<gene>
    <name evidence="1" type="ORF">AUQ44_03395</name>
</gene>
<accession>A0A151JGY4</accession>
<reference evidence="2" key="1">
    <citation type="submission" date="2015-12" db="EMBL/GenBank/DDBJ databases">
        <authorList>
            <person name="Tarr C.L."/>
            <person name="Gladney L.M."/>
        </authorList>
    </citation>
    <scope>NUCLEOTIDE SEQUENCE [LARGE SCALE GENOMIC DNA]</scope>
    <source>
        <strain evidence="2">2756-81</strain>
    </source>
</reference>
<dbReference type="AlphaFoldDB" id="A0A151JGY4"/>
<dbReference type="InterPro" id="IPR001387">
    <property type="entry name" value="Cro/C1-type_HTH"/>
</dbReference>
<dbReference type="Proteomes" id="UP000075349">
    <property type="component" value="Unassembled WGS sequence"/>
</dbReference>
<proteinExistence type="predicted"/>
<dbReference type="GO" id="GO:0003677">
    <property type="term" value="F:DNA binding"/>
    <property type="evidence" value="ECO:0007669"/>
    <property type="project" value="InterPro"/>
</dbReference>